<name>A0ABP6FV19_9ACTN</name>
<dbReference type="Proteomes" id="UP001501666">
    <property type="component" value="Unassembled WGS sequence"/>
</dbReference>
<keyword evidence="2" id="KW-1185">Reference proteome</keyword>
<reference evidence="2" key="1">
    <citation type="journal article" date="2019" name="Int. J. Syst. Evol. Microbiol.">
        <title>The Global Catalogue of Microorganisms (GCM) 10K type strain sequencing project: providing services to taxonomists for standard genome sequencing and annotation.</title>
        <authorList>
            <consortium name="The Broad Institute Genomics Platform"/>
            <consortium name="The Broad Institute Genome Sequencing Center for Infectious Disease"/>
            <person name="Wu L."/>
            <person name="Ma J."/>
        </authorList>
    </citation>
    <scope>NUCLEOTIDE SEQUENCE [LARGE SCALE GENOMIC DNA]</scope>
    <source>
        <strain evidence="2">JCM 6835</strain>
    </source>
</reference>
<gene>
    <name evidence="1" type="ORF">GCM10010412_098680</name>
</gene>
<accession>A0ABP6FV19</accession>
<sequence>MIGPRHADGVLRHRVPQYQWEHSLDRRGDELRALTLRPGLPPPYGRCQFSDAGRMEPVRNDKTGQIWVLASPVAIIRM</sequence>
<organism evidence="1 2">
    <name type="scientific">Nonomuraea recticatena</name>
    <dbReference type="NCBI Taxonomy" id="46178"/>
    <lineage>
        <taxon>Bacteria</taxon>
        <taxon>Bacillati</taxon>
        <taxon>Actinomycetota</taxon>
        <taxon>Actinomycetes</taxon>
        <taxon>Streptosporangiales</taxon>
        <taxon>Streptosporangiaceae</taxon>
        <taxon>Nonomuraea</taxon>
    </lineage>
</organism>
<protein>
    <submittedName>
        <fullName evidence="1">Uncharacterized protein</fullName>
    </submittedName>
</protein>
<comment type="caution">
    <text evidence="1">The sequence shown here is derived from an EMBL/GenBank/DDBJ whole genome shotgun (WGS) entry which is preliminary data.</text>
</comment>
<evidence type="ECO:0000313" key="1">
    <source>
        <dbReference type="EMBL" id="GAA2701105.1"/>
    </source>
</evidence>
<proteinExistence type="predicted"/>
<evidence type="ECO:0000313" key="2">
    <source>
        <dbReference type="Proteomes" id="UP001501666"/>
    </source>
</evidence>
<dbReference type="EMBL" id="BAAATE010000064">
    <property type="protein sequence ID" value="GAA2701105.1"/>
    <property type="molecule type" value="Genomic_DNA"/>
</dbReference>